<protein>
    <submittedName>
        <fullName evidence="1">p-loop containing nucleoside triphosphate hydrolase protein</fullName>
    </submittedName>
</protein>
<proteinExistence type="predicted"/>
<sequence>MASPKLRTAVDHILRHLPKPGNHKQLPLVVGLCGPQGSGKTTLTRQLVTTLQGSPYNLNVVSFSVDDLYLPFERQCEVASSNPKNRLLQYRGNAGTHDLDLGQLTFERLLKSHDQYVRKHIADPVPIPQYNKASRNGRGDQEPLSNWPKVSPPYDIILFEGWMLGFKALPEQELRNIYARSPANSHVRKFNIEEIIPVNDYLRSWSLQVYSYLDVFIHIDTEDIDFVYDWRWEQEEHMRSVANNRNIGLTSEEVKDFVDRFMPAYELYLPRLRNTNLFVDLPEPNRSIKTQPWGRHLRLLIDKNRNMLSSTLVDGKSNL</sequence>
<dbReference type="STRING" id="1314790.A0A1Y1XUZ2"/>
<dbReference type="InterPro" id="IPR027417">
    <property type="entry name" value="P-loop_NTPase"/>
</dbReference>
<organism evidence="1 2">
    <name type="scientific">Basidiobolus meristosporus CBS 931.73</name>
    <dbReference type="NCBI Taxonomy" id="1314790"/>
    <lineage>
        <taxon>Eukaryota</taxon>
        <taxon>Fungi</taxon>
        <taxon>Fungi incertae sedis</taxon>
        <taxon>Zoopagomycota</taxon>
        <taxon>Entomophthoromycotina</taxon>
        <taxon>Basidiobolomycetes</taxon>
        <taxon>Basidiobolales</taxon>
        <taxon>Basidiobolaceae</taxon>
        <taxon>Basidiobolus</taxon>
    </lineage>
</organism>
<dbReference type="AlphaFoldDB" id="A0A1Y1XUZ2"/>
<dbReference type="InParanoid" id="A0A1Y1XUZ2"/>
<dbReference type="OrthoDB" id="347435at2759"/>
<gene>
    <name evidence="1" type="ORF">K493DRAFT_318639</name>
</gene>
<dbReference type="GO" id="GO:0016787">
    <property type="term" value="F:hydrolase activity"/>
    <property type="evidence" value="ECO:0007669"/>
    <property type="project" value="UniProtKB-KW"/>
</dbReference>
<name>A0A1Y1XUZ2_9FUNG</name>
<evidence type="ECO:0000313" key="2">
    <source>
        <dbReference type="Proteomes" id="UP000193498"/>
    </source>
</evidence>
<comment type="caution">
    <text evidence="1">The sequence shown here is derived from an EMBL/GenBank/DDBJ whole genome shotgun (WGS) entry which is preliminary data.</text>
</comment>
<evidence type="ECO:0000313" key="1">
    <source>
        <dbReference type="EMBL" id="ORX89495.1"/>
    </source>
</evidence>
<dbReference type="Gene3D" id="3.40.50.300">
    <property type="entry name" value="P-loop containing nucleotide triphosphate hydrolases"/>
    <property type="match status" value="1"/>
</dbReference>
<dbReference type="SUPFAM" id="SSF52540">
    <property type="entry name" value="P-loop containing nucleoside triphosphate hydrolases"/>
    <property type="match status" value="1"/>
</dbReference>
<accession>A0A1Y1XUZ2</accession>
<dbReference type="Proteomes" id="UP000193498">
    <property type="component" value="Unassembled WGS sequence"/>
</dbReference>
<dbReference type="EMBL" id="MCFE01000441">
    <property type="protein sequence ID" value="ORX89495.1"/>
    <property type="molecule type" value="Genomic_DNA"/>
</dbReference>
<dbReference type="PANTHER" id="PTHR10285">
    <property type="entry name" value="URIDINE KINASE"/>
    <property type="match status" value="1"/>
</dbReference>
<dbReference type="FunCoup" id="A0A1Y1XUZ2">
    <property type="interactions" value="839"/>
</dbReference>
<reference evidence="1 2" key="1">
    <citation type="submission" date="2016-07" db="EMBL/GenBank/DDBJ databases">
        <title>Pervasive Adenine N6-methylation of Active Genes in Fungi.</title>
        <authorList>
            <consortium name="DOE Joint Genome Institute"/>
            <person name="Mondo S.J."/>
            <person name="Dannebaum R.O."/>
            <person name="Kuo R.C."/>
            <person name="Labutti K."/>
            <person name="Haridas S."/>
            <person name="Kuo A."/>
            <person name="Salamov A."/>
            <person name="Ahrendt S.R."/>
            <person name="Lipzen A."/>
            <person name="Sullivan W."/>
            <person name="Andreopoulos W.B."/>
            <person name="Clum A."/>
            <person name="Lindquist E."/>
            <person name="Daum C."/>
            <person name="Ramamoorthy G.K."/>
            <person name="Gryganskyi A."/>
            <person name="Culley D."/>
            <person name="Magnuson J.K."/>
            <person name="James T.Y."/>
            <person name="O'Malley M.A."/>
            <person name="Stajich J.E."/>
            <person name="Spatafora J.W."/>
            <person name="Visel A."/>
            <person name="Grigoriev I.V."/>
        </authorList>
    </citation>
    <scope>NUCLEOTIDE SEQUENCE [LARGE SCALE GENOMIC DNA]</scope>
    <source>
        <strain evidence="1 2">CBS 931.73</strain>
    </source>
</reference>
<keyword evidence="1" id="KW-0378">Hydrolase</keyword>
<keyword evidence="2" id="KW-1185">Reference proteome</keyword>